<accession>A0A9P5YE43</accession>
<comment type="caution">
    <text evidence="1">The sequence shown here is derived from an EMBL/GenBank/DDBJ whole genome shotgun (WGS) entry which is preliminary data.</text>
</comment>
<evidence type="ECO:0000313" key="2">
    <source>
        <dbReference type="Proteomes" id="UP000807353"/>
    </source>
</evidence>
<reference evidence="1" key="1">
    <citation type="submission" date="2020-11" db="EMBL/GenBank/DDBJ databases">
        <authorList>
            <consortium name="DOE Joint Genome Institute"/>
            <person name="Ahrendt S."/>
            <person name="Riley R."/>
            <person name="Andreopoulos W."/>
            <person name="Labutti K."/>
            <person name="Pangilinan J."/>
            <person name="Ruiz-Duenas F.J."/>
            <person name="Barrasa J.M."/>
            <person name="Sanchez-Garcia M."/>
            <person name="Camarero S."/>
            <person name="Miyauchi S."/>
            <person name="Serrano A."/>
            <person name="Linde D."/>
            <person name="Babiker R."/>
            <person name="Drula E."/>
            <person name="Ayuso-Fernandez I."/>
            <person name="Pacheco R."/>
            <person name="Padilla G."/>
            <person name="Ferreira P."/>
            <person name="Barriuso J."/>
            <person name="Kellner H."/>
            <person name="Castanera R."/>
            <person name="Alfaro M."/>
            <person name="Ramirez L."/>
            <person name="Pisabarro A.G."/>
            <person name="Kuo A."/>
            <person name="Tritt A."/>
            <person name="Lipzen A."/>
            <person name="He G."/>
            <person name="Yan M."/>
            <person name="Ng V."/>
            <person name="Cullen D."/>
            <person name="Martin F."/>
            <person name="Rosso M.-N."/>
            <person name="Henrissat B."/>
            <person name="Hibbett D."/>
            <person name="Martinez A.T."/>
            <person name="Grigoriev I.V."/>
        </authorList>
    </citation>
    <scope>NUCLEOTIDE SEQUENCE</scope>
    <source>
        <strain evidence="1">CBS 247.69</strain>
    </source>
</reference>
<dbReference type="OrthoDB" id="2745898at2759"/>
<organism evidence="1 2">
    <name type="scientific">Collybia nuda</name>
    <dbReference type="NCBI Taxonomy" id="64659"/>
    <lineage>
        <taxon>Eukaryota</taxon>
        <taxon>Fungi</taxon>
        <taxon>Dikarya</taxon>
        <taxon>Basidiomycota</taxon>
        <taxon>Agaricomycotina</taxon>
        <taxon>Agaricomycetes</taxon>
        <taxon>Agaricomycetidae</taxon>
        <taxon>Agaricales</taxon>
        <taxon>Tricholomatineae</taxon>
        <taxon>Clitocybaceae</taxon>
        <taxon>Collybia</taxon>
    </lineage>
</organism>
<keyword evidence="2" id="KW-1185">Reference proteome</keyword>
<proteinExistence type="predicted"/>
<dbReference type="EMBL" id="MU150239">
    <property type="protein sequence ID" value="KAF9466995.1"/>
    <property type="molecule type" value="Genomic_DNA"/>
</dbReference>
<sequence length="417" mass="47088">MPSTPSVPQEILDNIIDEARDDWETLNACSLVSRSFLPTSRKNLFYAITINSCMTSQGLHNLLISNSAIANYVQELTIVPHPKLSHSTFPGVPWVVLDEQLAPILNMLLRVEQLQLGDDTSHSFDWTYFTPTVQQALETQVCRLSGLSILRIFRIAELPIAPLLFAPIKQLSLIGVNIAEIDTEIVARQTLNDDLSMAQLETLDVLVYDYRQNPNVNWPLIFRCAPNLHSLSILSVRNGGDYGLRIARQLIEVAANSLSSIACLVYDDDLYPLLEHFRWPELNLGTIAHLTSLSFTFTSLSMNESPRNFNAVVNMLKDSFVTRNLEDLTFAFEMTYATCMWESRVILCSRYNAWTEFNHILEFGPGIPTLRNLKIFLYLTEPPSRTADAKLQSLLVSILPGLDEQIRLSCVTYSNDN</sequence>
<gene>
    <name evidence="1" type="ORF">BDZ94DRAFT_1305853</name>
</gene>
<evidence type="ECO:0008006" key="3">
    <source>
        <dbReference type="Google" id="ProtNLM"/>
    </source>
</evidence>
<dbReference type="AlphaFoldDB" id="A0A9P5YE43"/>
<dbReference type="Proteomes" id="UP000807353">
    <property type="component" value="Unassembled WGS sequence"/>
</dbReference>
<name>A0A9P5YE43_9AGAR</name>
<evidence type="ECO:0000313" key="1">
    <source>
        <dbReference type="EMBL" id="KAF9466995.1"/>
    </source>
</evidence>
<protein>
    <recommendedName>
        <fullName evidence="3">F-box domain-containing protein</fullName>
    </recommendedName>
</protein>